<dbReference type="AlphaFoldDB" id="A0A0B7NA60"/>
<proteinExistence type="predicted"/>
<sequence>MRLLILTSILTIFILLLARQSSAIVRTEEVNELTKDNVGTYFNKYRILYDRYSDPKSLREIAQSYKDAATANAKYFLGTNVDQILYGFTDTLSRNTHLAKNDVDSFLTDLKHQLRQLEIKGQLSKERVKAVLDKAHHQAVKQKLLTEEQWQKAYRAVEAHYQQPSWFQRVITGKSNIVDDGAASFNYWMQSVMDRASHIGGLTKEQAKDVGEQIRTSISNTDIHRLGDKAWLDNLSQSISTQTQLKKDQLDQIIDSINRDIHGYKIFGLEYTGQAKDHVRNWFEKVKYGCEDVWYQIKSFFRSCQAHLERIFKMQQLKKPKDAAKKATASVKSIASSLSSDWSSSSKSMAHSRTIHSALSKASSAASYATNKIHDFDPNELKDSFAHYWRKKEHDAYRKLGYTEAHIDWIQKYLEKTFRNQKSSVKGKTDEAAIAIKRYLDGLKVQTPNQVDQNILKLKRHLESWRTIVN</sequence>
<name>A0A0B7NA60_9FUNG</name>
<dbReference type="Proteomes" id="UP000054107">
    <property type="component" value="Unassembled WGS sequence"/>
</dbReference>
<keyword evidence="1" id="KW-0732">Signal</keyword>
<keyword evidence="3" id="KW-1185">Reference proteome</keyword>
<gene>
    <name evidence="2" type="primary">PARPA_09584.1 scaffold 36923</name>
</gene>
<evidence type="ECO:0000256" key="1">
    <source>
        <dbReference type="SAM" id="SignalP"/>
    </source>
</evidence>
<dbReference type="EMBL" id="LN732103">
    <property type="protein sequence ID" value="CEP15375.1"/>
    <property type="molecule type" value="Genomic_DNA"/>
</dbReference>
<accession>A0A0B7NA60</accession>
<feature type="chain" id="PRO_5002137917" evidence="1">
    <location>
        <begin position="24"/>
        <end position="470"/>
    </location>
</feature>
<reference evidence="2 3" key="1">
    <citation type="submission" date="2014-09" db="EMBL/GenBank/DDBJ databases">
        <authorList>
            <person name="Ellenberger Sabrina"/>
        </authorList>
    </citation>
    <scope>NUCLEOTIDE SEQUENCE [LARGE SCALE GENOMIC DNA]</scope>
    <source>
        <strain evidence="2 3">CBS 412.66</strain>
    </source>
</reference>
<evidence type="ECO:0000313" key="2">
    <source>
        <dbReference type="EMBL" id="CEP15375.1"/>
    </source>
</evidence>
<dbReference type="OrthoDB" id="2274989at2759"/>
<evidence type="ECO:0000313" key="3">
    <source>
        <dbReference type="Proteomes" id="UP000054107"/>
    </source>
</evidence>
<feature type="signal peptide" evidence="1">
    <location>
        <begin position="1"/>
        <end position="23"/>
    </location>
</feature>
<protein>
    <submittedName>
        <fullName evidence="2">Uncharacterized protein</fullName>
    </submittedName>
</protein>
<organism evidence="2 3">
    <name type="scientific">Parasitella parasitica</name>
    <dbReference type="NCBI Taxonomy" id="35722"/>
    <lineage>
        <taxon>Eukaryota</taxon>
        <taxon>Fungi</taxon>
        <taxon>Fungi incertae sedis</taxon>
        <taxon>Mucoromycota</taxon>
        <taxon>Mucoromycotina</taxon>
        <taxon>Mucoromycetes</taxon>
        <taxon>Mucorales</taxon>
        <taxon>Mucorineae</taxon>
        <taxon>Mucoraceae</taxon>
        <taxon>Parasitella</taxon>
    </lineage>
</organism>